<feature type="domain" description="DUF7619" evidence="1">
    <location>
        <begin position="460"/>
        <end position="490"/>
    </location>
</feature>
<dbReference type="InterPro" id="IPR032675">
    <property type="entry name" value="LRR_dom_sf"/>
</dbReference>
<comment type="caution">
    <text evidence="2">The sequence shown here is derived from an EMBL/GenBank/DDBJ whole genome shotgun (WGS) entry which is preliminary data.</text>
</comment>
<dbReference type="SUPFAM" id="SSF52058">
    <property type="entry name" value="L domain-like"/>
    <property type="match status" value="1"/>
</dbReference>
<dbReference type="AlphaFoldDB" id="A0A562KSA9"/>
<proteinExistence type="predicted"/>
<dbReference type="Proteomes" id="UP000315312">
    <property type="component" value="Unassembled WGS sequence"/>
</dbReference>
<dbReference type="Pfam" id="PF24595">
    <property type="entry name" value="DUF7619"/>
    <property type="match status" value="1"/>
</dbReference>
<sequence length="490" mass="54387">MKKLYFLFFFTIGFLGNAQIINFPDIEFKNKLLSANPTVSIAKDVNSNNIKIDSNNNNEIEVSEALAVYYLDVNNIGLNPTINYYITDLTGLENFSNLVSFICTFNEINNFNFPSLSNLKVLEITRNPILNLNLIPHNKLERFICIAIGTHQILDLSHCPFLTSFSCSGSNISIVNLKNGIIENSPLFNTNLQYLCLDENQVDDISSNLQQNGLSVGCSINSYCSFTPGGKFYEISGATKLDSNNNGCDVSDINYSNLIFTITDGTNTGSLIANQTGNYYIPVSSGNHTITPNLENPSYFNVSPTSFSVDFPIQASPFTQDFCITANGVKHDVEVVLIPTVPARPGFNASYKLVYRNKGNQIENGSISFTFDDAKLDYVSANPVYNSSAINNFTWEYTNLEPFEAREIALILNVNSPMEIPAVNIGDQINFLAEITPFTNDEIQYDNISALKQIVVGSYDPNDKTCLEGITITPTEVGNYVHYVIRFENT</sequence>
<evidence type="ECO:0000259" key="1">
    <source>
        <dbReference type="Pfam" id="PF24595"/>
    </source>
</evidence>
<keyword evidence="3" id="KW-1185">Reference proteome</keyword>
<gene>
    <name evidence="2" type="ORF">IP97_00278</name>
</gene>
<organism evidence="2 3">
    <name type="scientific">Flavobacterium cheniae</name>
    <dbReference type="NCBI Taxonomy" id="295428"/>
    <lineage>
        <taxon>Bacteria</taxon>
        <taxon>Pseudomonadati</taxon>
        <taxon>Bacteroidota</taxon>
        <taxon>Flavobacteriia</taxon>
        <taxon>Flavobacteriales</taxon>
        <taxon>Flavobacteriaceae</taxon>
        <taxon>Flavobacterium</taxon>
    </lineage>
</organism>
<name>A0A562KSA9_9FLAO</name>
<dbReference type="InterPro" id="IPR055353">
    <property type="entry name" value="DUF7619"/>
</dbReference>
<protein>
    <recommendedName>
        <fullName evidence="1">DUF7619 domain-containing protein</fullName>
    </recommendedName>
</protein>
<evidence type="ECO:0000313" key="2">
    <source>
        <dbReference type="EMBL" id="TWH98329.1"/>
    </source>
</evidence>
<dbReference type="RefSeq" id="WP_317125860.1">
    <property type="nucleotide sequence ID" value="NZ_SNZC01000001.1"/>
</dbReference>
<reference evidence="2 3" key="1">
    <citation type="journal article" date="2015" name="Stand. Genomic Sci.">
        <title>Genomic Encyclopedia of Bacterial and Archaeal Type Strains, Phase III: the genomes of soil and plant-associated and newly described type strains.</title>
        <authorList>
            <person name="Whitman W.B."/>
            <person name="Woyke T."/>
            <person name="Klenk H.P."/>
            <person name="Zhou Y."/>
            <person name="Lilburn T.G."/>
            <person name="Beck B.J."/>
            <person name="De Vos P."/>
            <person name="Vandamme P."/>
            <person name="Eisen J.A."/>
            <person name="Garrity G."/>
            <person name="Hugenholtz P."/>
            <person name="Kyrpides N.C."/>
        </authorList>
    </citation>
    <scope>NUCLEOTIDE SEQUENCE [LARGE SCALE GENOMIC DNA]</scope>
    <source>
        <strain evidence="2 3">CGMCC 1.6844</strain>
    </source>
</reference>
<accession>A0A562KSA9</accession>
<dbReference type="EMBL" id="VLKM01000001">
    <property type="protein sequence ID" value="TWH98329.1"/>
    <property type="molecule type" value="Genomic_DNA"/>
</dbReference>
<dbReference type="Gene3D" id="3.80.10.10">
    <property type="entry name" value="Ribonuclease Inhibitor"/>
    <property type="match status" value="1"/>
</dbReference>
<evidence type="ECO:0000313" key="3">
    <source>
        <dbReference type="Proteomes" id="UP000315312"/>
    </source>
</evidence>